<dbReference type="InterPro" id="IPR001789">
    <property type="entry name" value="Sig_transdc_resp-reg_receiver"/>
</dbReference>
<dbReference type="Proteomes" id="UP000193834">
    <property type="component" value="Unassembled WGS sequence"/>
</dbReference>
<feature type="domain" description="Response regulatory" evidence="3">
    <location>
        <begin position="3"/>
        <end position="132"/>
    </location>
</feature>
<dbReference type="AlphaFoldDB" id="A0A1X7LRM3"/>
<gene>
    <name evidence="4" type="ORF">SAMN06295960_4038</name>
</gene>
<keyword evidence="1" id="KW-0378">Hydrolase</keyword>
<evidence type="ECO:0000313" key="4">
    <source>
        <dbReference type="EMBL" id="SMG55912.1"/>
    </source>
</evidence>
<accession>A0A1X7LRM3</accession>
<sequence>MVNVLVVDDNPTNIMLIREILRKAGYTGIHTVSSAREMYEQLGLNRDGTYTDKRVEPDMDLILLDMMMPEIDGLEACRHIQHIPELRDIPIIMVTAIGDSKTLAEALDAGAVDYVTKPVNRIELLARIRLALRLKQEKDWHKERDRHIREELRLAARVQASVLTEPYEDEHVHIHAIYKPSEELAGDLYAWFPIGEGKYGVMILDMMGHGVSSALLSMFIASELRNNVMSGRAPHEVLQQLNAKFQQVHMSGNLMLYYMTVIYAIIDVEANTIQYANAGHPPGVIVMEDGRIENLVTTGYPVGMFPTLDIETKVIECTGEYRMLLYTDGLTEAVGEDPDTSAAQLAYLIQQYPSSDASPWKELFDTPYGREDDKCMVWVHVKGTGGVTA</sequence>
<dbReference type="InterPro" id="IPR036457">
    <property type="entry name" value="PPM-type-like_dom_sf"/>
</dbReference>
<dbReference type="STRING" id="1852522.SAMN06295960_4038"/>
<dbReference type="SMART" id="SM00448">
    <property type="entry name" value="REC"/>
    <property type="match status" value="1"/>
</dbReference>
<dbReference type="GO" id="GO:0000160">
    <property type="term" value="P:phosphorelay signal transduction system"/>
    <property type="evidence" value="ECO:0007669"/>
    <property type="project" value="InterPro"/>
</dbReference>
<keyword evidence="5" id="KW-1185">Reference proteome</keyword>
<dbReference type="InterPro" id="IPR011006">
    <property type="entry name" value="CheY-like_superfamily"/>
</dbReference>
<organism evidence="4 5">
    <name type="scientific">Paenibacillus aquistagni</name>
    <dbReference type="NCBI Taxonomy" id="1852522"/>
    <lineage>
        <taxon>Bacteria</taxon>
        <taxon>Bacillati</taxon>
        <taxon>Bacillota</taxon>
        <taxon>Bacilli</taxon>
        <taxon>Bacillales</taxon>
        <taxon>Paenibacillaceae</taxon>
        <taxon>Paenibacillus</taxon>
    </lineage>
</organism>
<evidence type="ECO:0000313" key="5">
    <source>
        <dbReference type="Proteomes" id="UP000193834"/>
    </source>
</evidence>
<dbReference type="EMBL" id="FXAZ01000006">
    <property type="protein sequence ID" value="SMG55912.1"/>
    <property type="molecule type" value="Genomic_DNA"/>
</dbReference>
<dbReference type="SUPFAM" id="SSF81606">
    <property type="entry name" value="PP2C-like"/>
    <property type="match status" value="1"/>
</dbReference>
<proteinExistence type="predicted"/>
<dbReference type="GO" id="GO:0016791">
    <property type="term" value="F:phosphatase activity"/>
    <property type="evidence" value="ECO:0007669"/>
    <property type="project" value="TreeGrafter"/>
</dbReference>
<reference evidence="4 5" key="1">
    <citation type="submission" date="2017-04" db="EMBL/GenBank/DDBJ databases">
        <authorList>
            <person name="Afonso C.L."/>
            <person name="Miller P.J."/>
            <person name="Scott M.A."/>
            <person name="Spackman E."/>
            <person name="Goraichik I."/>
            <person name="Dimitrov K.M."/>
            <person name="Suarez D.L."/>
            <person name="Swayne D.E."/>
        </authorList>
    </citation>
    <scope>NUCLEOTIDE SEQUENCE [LARGE SCALE GENOMIC DNA]</scope>
    <source>
        <strain evidence="4 5">11</strain>
    </source>
</reference>
<evidence type="ECO:0000256" key="1">
    <source>
        <dbReference type="ARBA" id="ARBA00022801"/>
    </source>
</evidence>
<dbReference type="Gene3D" id="3.40.50.2300">
    <property type="match status" value="1"/>
</dbReference>
<dbReference type="SMART" id="SM00331">
    <property type="entry name" value="PP2C_SIG"/>
    <property type="match status" value="1"/>
</dbReference>
<dbReference type="PANTHER" id="PTHR43156">
    <property type="entry name" value="STAGE II SPORULATION PROTEIN E-RELATED"/>
    <property type="match status" value="1"/>
</dbReference>
<dbReference type="PANTHER" id="PTHR43156:SF14">
    <property type="entry name" value="PHOSPHOSERINE PHOSPHATASE RSBP"/>
    <property type="match status" value="1"/>
</dbReference>
<protein>
    <submittedName>
        <fullName evidence="4">Sigma-B regulation protein RsbU (Phosphoserine phosphatase)</fullName>
    </submittedName>
</protein>
<dbReference type="InterPro" id="IPR001932">
    <property type="entry name" value="PPM-type_phosphatase-like_dom"/>
</dbReference>
<dbReference type="Pfam" id="PF00072">
    <property type="entry name" value="Response_reg"/>
    <property type="match status" value="1"/>
</dbReference>
<dbReference type="InterPro" id="IPR052016">
    <property type="entry name" value="Bact_Sigma-Reg"/>
</dbReference>
<dbReference type="Gene3D" id="3.60.40.10">
    <property type="entry name" value="PPM-type phosphatase domain"/>
    <property type="match status" value="1"/>
</dbReference>
<evidence type="ECO:0000256" key="2">
    <source>
        <dbReference type="PROSITE-ProRule" id="PRU00169"/>
    </source>
</evidence>
<name>A0A1X7LRM3_9BACL</name>
<evidence type="ECO:0000259" key="3">
    <source>
        <dbReference type="PROSITE" id="PS50110"/>
    </source>
</evidence>
<keyword evidence="2" id="KW-0597">Phosphoprotein</keyword>
<dbReference type="SUPFAM" id="SSF52172">
    <property type="entry name" value="CheY-like"/>
    <property type="match status" value="1"/>
</dbReference>
<feature type="modified residue" description="4-aspartylphosphate" evidence="2">
    <location>
        <position position="65"/>
    </location>
</feature>
<dbReference type="Pfam" id="PF07228">
    <property type="entry name" value="SpoIIE"/>
    <property type="match status" value="1"/>
</dbReference>
<dbReference type="PROSITE" id="PS50110">
    <property type="entry name" value="RESPONSE_REGULATORY"/>
    <property type="match status" value="1"/>
</dbReference>